<keyword evidence="3" id="KW-1185">Reference proteome</keyword>
<proteinExistence type="predicted"/>
<dbReference type="OMA" id="ECESWNE"/>
<dbReference type="STRING" id="1116229.S3DGH3"/>
<feature type="compositionally biased region" description="Polar residues" evidence="1">
    <location>
        <begin position="32"/>
        <end position="44"/>
    </location>
</feature>
<dbReference type="PANTHER" id="PTHR37540:SF5">
    <property type="entry name" value="TRANSCRIPTION FACTOR DOMAIN-CONTAINING PROTEIN"/>
    <property type="match status" value="1"/>
</dbReference>
<gene>
    <name evidence="2" type="ORF">GLAREA_04098</name>
</gene>
<dbReference type="eggNOG" id="ENOG502S89D">
    <property type="taxonomic scope" value="Eukaryota"/>
</dbReference>
<evidence type="ECO:0000313" key="3">
    <source>
        <dbReference type="Proteomes" id="UP000016922"/>
    </source>
</evidence>
<evidence type="ECO:0000256" key="1">
    <source>
        <dbReference type="SAM" id="MobiDB-lite"/>
    </source>
</evidence>
<feature type="region of interest" description="Disordered" evidence="1">
    <location>
        <begin position="1"/>
        <end position="44"/>
    </location>
</feature>
<sequence length="518" mass="59128">MSKGNAQRGQWRSQWARLRPEGNELQVEDNQKSNQQVGIPGTRTETATSNFQFVNISEPSEIVDPKTKAFVRKHVWRHRKKGGRAVTIRPLLSKIDKGNSSKSQMTPPLLAQSQALQRRLLPASPRTLVRNDLVDATVYPVPMTDELRQLVYLMHKQTEENVTAFRDVWFSLVLCDEGAFFQLMSTVRFHYGRLYGRSDEAGQEMAAAYNIKAIQSVNSRLVNVAQSTTEELIGAVICFLTYNHITQNVPVYAMHKAGIARIISLRGGISTLEANYNVRLMLLWDDVCGKFAFNIPPSFGLPISLLPPPLHDLDTISYKNHSSCWDVFAPDFDAIDVFSDLRALSSVIEKTQPEIWLDPNFLGLYVNPLALRILSIGEKADPTSLLRACKLAATLHIAKIRQRCMVYHITGPHFEEELHQMLEDGLVDWENRVEVELWVLMTFAVITNAQRRRGVLGRIIEIVELLRIQSFLCLIENVSKFVWLDSVVETENLILEIDLRRIQEREGRWKRVSERQPE</sequence>
<protein>
    <submittedName>
        <fullName evidence="2">Uncharacterized protein</fullName>
    </submittedName>
</protein>
<accession>S3DGH3</accession>
<name>S3DGH3_GLAL2</name>
<organism evidence="2 3">
    <name type="scientific">Glarea lozoyensis (strain ATCC 20868 / MF5171)</name>
    <dbReference type="NCBI Taxonomy" id="1116229"/>
    <lineage>
        <taxon>Eukaryota</taxon>
        <taxon>Fungi</taxon>
        <taxon>Dikarya</taxon>
        <taxon>Ascomycota</taxon>
        <taxon>Pezizomycotina</taxon>
        <taxon>Leotiomycetes</taxon>
        <taxon>Helotiales</taxon>
        <taxon>Helotiaceae</taxon>
        <taxon>Glarea</taxon>
    </lineage>
</organism>
<reference evidence="2 3" key="1">
    <citation type="journal article" date="2013" name="BMC Genomics">
        <title>Genomics-driven discovery of the pneumocandin biosynthetic gene cluster in the fungus Glarea lozoyensis.</title>
        <authorList>
            <person name="Chen L."/>
            <person name="Yue Q."/>
            <person name="Zhang X."/>
            <person name="Xiang M."/>
            <person name="Wang C."/>
            <person name="Li S."/>
            <person name="Che Y."/>
            <person name="Ortiz-Lopez F.J."/>
            <person name="Bills G.F."/>
            <person name="Liu X."/>
            <person name="An Z."/>
        </authorList>
    </citation>
    <scope>NUCLEOTIDE SEQUENCE [LARGE SCALE GENOMIC DNA]</scope>
    <source>
        <strain evidence="3">ATCC 20868 / MF5171</strain>
    </source>
</reference>
<evidence type="ECO:0000313" key="2">
    <source>
        <dbReference type="EMBL" id="EPE31131.1"/>
    </source>
</evidence>
<dbReference type="GeneID" id="19463153"/>
<dbReference type="KEGG" id="glz:GLAREA_04098"/>
<dbReference type="PANTHER" id="PTHR37540">
    <property type="entry name" value="TRANSCRIPTION FACTOR (ACR-2), PUTATIVE-RELATED-RELATED"/>
    <property type="match status" value="1"/>
</dbReference>
<feature type="compositionally biased region" description="Polar residues" evidence="1">
    <location>
        <begin position="1"/>
        <end position="13"/>
    </location>
</feature>
<dbReference type="Proteomes" id="UP000016922">
    <property type="component" value="Unassembled WGS sequence"/>
</dbReference>
<dbReference type="OrthoDB" id="4159781at2759"/>
<dbReference type="AlphaFoldDB" id="S3DGH3"/>
<dbReference type="EMBL" id="KE145363">
    <property type="protein sequence ID" value="EPE31131.1"/>
    <property type="molecule type" value="Genomic_DNA"/>
</dbReference>
<dbReference type="RefSeq" id="XP_008082542.1">
    <property type="nucleotide sequence ID" value="XM_008084351.1"/>
</dbReference>
<dbReference type="HOGENOM" id="CLU_525848_0_0_1"/>